<name>A0AAV9HL42_9PEZI</name>
<evidence type="ECO:0000313" key="2">
    <source>
        <dbReference type="EMBL" id="KAK4460438.1"/>
    </source>
</evidence>
<evidence type="ECO:0000256" key="1">
    <source>
        <dbReference type="SAM" id="SignalP"/>
    </source>
</evidence>
<keyword evidence="3" id="KW-1185">Reference proteome</keyword>
<gene>
    <name evidence="2" type="ORF">QBC42DRAFT_332458</name>
</gene>
<feature type="signal peptide" evidence="1">
    <location>
        <begin position="1"/>
        <end position="15"/>
    </location>
</feature>
<reference evidence="2" key="2">
    <citation type="submission" date="2023-06" db="EMBL/GenBank/DDBJ databases">
        <authorList>
            <consortium name="Lawrence Berkeley National Laboratory"/>
            <person name="Mondo S.J."/>
            <person name="Hensen N."/>
            <person name="Bonometti L."/>
            <person name="Westerberg I."/>
            <person name="Brannstrom I.O."/>
            <person name="Guillou S."/>
            <person name="Cros-Aarteil S."/>
            <person name="Calhoun S."/>
            <person name="Haridas S."/>
            <person name="Kuo A."/>
            <person name="Pangilinan J."/>
            <person name="Riley R."/>
            <person name="Labutti K."/>
            <person name="Andreopoulos B."/>
            <person name="Lipzen A."/>
            <person name="Chen C."/>
            <person name="Yanf M."/>
            <person name="Daum C."/>
            <person name="Ng V."/>
            <person name="Clum A."/>
            <person name="Steindorff A."/>
            <person name="Ohm R."/>
            <person name="Martin F."/>
            <person name="Silar P."/>
            <person name="Natvig D."/>
            <person name="Lalanne C."/>
            <person name="Gautier V."/>
            <person name="Ament-Velasquez S.L."/>
            <person name="Kruys A."/>
            <person name="Hutchinson M.I."/>
            <person name="Powell A.J."/>
            <person name="Barry K."/>
            <person name="Miller A.N."/>
            <person name="Grigoriev I.V."/>
            <person name="Debuchy R."/>
            <person name="Gladieux P."/>
            <person name="Thoren M.H."/>
            <person name="Johannesson H."/>
        </authorList>
    </citation>
    <scope>NUCLEOTIDE SEQUENCE</scope>
    <source>
        <strain evidence="2">PSN324</strain>
    </source>
</reference>
<evidence type="ECO:0000313" key="3">
    <source>
        <dbReference type="Proteomes" id="UP001321749"/>
    </source>
</evidence>
<dbReference type="Proteomes" id="UP001321749">
    <property type="component" value="Unassembled WGS sequence"/>
</dbReference>
<keyword evidence="1" id="KW-0732">Signal</keyword>
<proteinExistence type="predicted"/>
<reference evidence="2" key="1">
    <citation type="journal article" date="2023" name="Mol. Phylogenet. Evol.">
        <title>Genome-scale phylogeny and comparative genomics of the fungal order Sordariales.</title>
        <authorList>
            <person name="Hensen N."/>
            <person name="Bonometti L."/>
            <person name="Westerberg I."/>
            <person name="Brannstrom I.O."/>
            <person name="Guillou S."/>
            <person name="Cros-Aarteil S."/>
            <person name="Calhoun S."/>
            <person name="Haridas S."/>
            <person name="Kuo A."/>
            <person name="Mondo S."/>
            <person name="Pangilinan J."/>
            <person name="Riley R."/>
            <person name="LaButti K."/>
            <person name="Andreopoulos B."/>
            <person name="Lipzen A."/>
            <person name="Chen C."/>
            <person name="Yan M."/>
            <person name="Daum C."/>
            <person name="Ng V."/>
            <person name="Clum A."/>
            <person name="Steindorff A."/>
            <person name="Ohm R.A."/>
            <person name="Martin F."/>
            <person name="Silar P."/>
            <person name="Natvig D.O."/>
            <person name="Lalanne C."/>
            <person name="Gautier V."/>
            <person name="Ament-Velasquez S.L."/>
            <person name="Kruys A."/>
            <person name="Hutchinson M.I."/>
            <person name="Powell A.J."/>
            <person name="Barry K."/>
            <person name="Miller A.N."/>
            <person name="Grigoriev I.V."/>
            <person name="Debuchy R."/>
            <person name="Gladieux P."/>
            <person name="Hiltunen Thoren M."/>
            <person name="Johannesson H."/>
        </authorList>
    </citation>
    <scope>NUCLEOTIDE SEQUENCE</scope>
    <source>
        <strain evidence="2">PSN324</strain>
    </source>
</reference>
<dbReference type="AlphaFoldDB" id="A0AAV9HL42"/>
<organism evidence="2 3">
    <name type="scientific">Cladorrhinum samala</name>
    <dbReference type="NCBI Taxonomy" id="585594"/>
    <lineage>
        <taxon>Eukaryota</taxon>
        <taxon>Fungi</taxon>
        <taxon>Dikarya</taxon>
        <taxon>Ascomycota</taxon>
        <taxon>Pezizomycotina</taxon>
        <taxon>Sordariomycetes</taxon>
        <taxon>Sordariomycetidae</taxon>
        <taxon>Sordariales</taxon>
        <taxon>Podosporaceae</taxon>
        <taxon>Cladorrhinum</taxon>
    </lineage>
</organism>
<dbReference type="EMBL" id="MU865012">
    <property type="protein sequence ID" value="KAK4460438.1"/>
    <property type="molecule type" value="Genomic_DNA"/>
</dbReference>
<feature type="chain" id="PRO_5043496893" evidence="1">
    <location>
        <begin position="16"/>
        <end position="335"/>
    </location>
</feature>
<sequence>MILTALLAVLPLAAAAPSPTVADPASNAVVSEATDPVHVWYRFDKISSLESIMVSNSDKSRIYGRACGNKLNTGFFADFPITVELESDGGKKITIGGFKASTACIGRNNDEETSFDCAVLDHLVFPETAIIDAAALQAIGDCFPTTSLAVNLKARDAAPTSPKDDIVLNRRQGTNCYPTIITEKVGNGDPHQHFFHKQLSENMNCASASSCSVGSEKTKSYTVGWTASISGGTWITGGFEVMKTWSTGNTYTCNGNKGQKICTWYKVAHTAFKVQNYFYNSCFGTKTKSGDAYLIYAPNKNNKNANGGVYCRTEGNCHFQGDSFWDHSNSRPGGP</sequence>
<accession>A0AAV9HL42</accession>
<comment type="caution">
    <text evidence="2">The sequence shown here is derived from an EMBL/GenBank/DDBJ whole genome shotgun (WGS) entry which is preliminary data.</text>
</comment>
<protein>
    <submittedName>
        <fullName evidence="2">Uncharacterized protein</fullName>
    </submittedName>
</protein>